<keyword evidence="2" id="KW-1185">Reference proteome</keyword>
<protein>
    <submittedName>
        <fullName evidence="1">Uncharacterized protein</fullName>
    </submittedName>
</protein>
<proteinExistence type="predicted"/>
<dbReference type="Proteomes" id="UP001239111">
    <property type="component" value="Chromosome 3"/>
</dbReference>
<sequence>MFFAVDCNVPSNIVNDGNSGQSDDEDLMLPNGHESTSTEKVKLVDEEWEGDGVTGDASDEKNSDDGNDRLSANHSHRSSSASNSTPSEIDEQDRPIGIDEMNERSEEEDVVDPLIKINQHQPQAVQIDPLAVENNPQAVENNPQAVENNPQAVENNSQVTWRHIRNSNKARYGRRLAKKFWGNTLMQRYLDLTKVHREGLDNAQMCSPKRVNLHSACIESQVAEKYPDSGADQKVAMVAEPTSVSSKFRRDLLAKGERRPRGPALRGGGQRANMNHAQEISIATMIKNLY</sequence>
<name>A0ACC2NFP0_9HYME</name>
<comment type="caution">
    <text evidence="1">The sequence shown here is derived from an EMBL/GenBank/DDBJ whole genome shotgun (WGS) entry which is preliminary data.</text>
</comment>
<reference evidence="1" key="1">
    <citation type="submission" date="2023-04" db="EMBL/GenBank/DDBJ databases">
        <title>A chromosome-level genome assembly of the parasitoid wasp Eretmocerus hayati.</title>
        <authorList>
            <person name="Zhong Y."/>
            <person name="Liu S."/>
            <person name="Liu Y."/>
        </authorList>
    </citation>
    <scope>NUCLEOTIDE SEQUENCE</scope>
    <source>
        <strain evidence="1">ZJU_SS_LIU_2023</strain>
    </source>
</reference>
<evidence type="ECO:0000313" key="1">
    <source>
        <dbReference type="EMBL" id="KAJ8669476.1"/>
    </source>
</evidence>
<dbReference type="EMBL" id="CM056743">
    <property type="protein sequence ID" value="KAJ8669476.1"/>
    <property type="molecule type" value="Genomic_DNA"/>
</dbReference>
<organism evidence="1 2">
    <name type="scientific">Eretmocerus hayati</name>
    <dbReference type="NCBI Taxonomy" id="131215"/>
    <lineage>
        <taxon>Eukaryota</taxon>
        <taxon>Metazoa</taxon>
        <taxon>Ecdysozoa</taxon>
        <taxon>Arthropoda</taxon>
        <taxon>Hexapoda</taxon>
        <taxon>Insecta</taxon>
        <taxon>Pterygota</taxon>
        <taxon>Neoptera</taxon>
        <taxon>Endopterygota</taxon>
        <taxon>Hymenoptera</taxon>
        <taxon>Apocrita</taxon>
        <taxon>Proctotrupomorpha</taxon>
        <taxon>Chalcidoidea</taxon>
        <taxon>Aphelinidae</taxon>
        <taxon>Aphelininae</taxon>
        <taxon>Eretmocerus</taxon>
    </lineage>
</organism>
<accession>A0ACC2NFP0</accession>
<gene>
    <name evidence="1" type="ORF">QAD02_000735</name>
</gene>
<evidence type="ECO:0000313" key="2">
    <source>
        <dbReference type="Proteomes" id="UP001239111"/>
    </source>
</evidence>